<dbReference type="AlphaFoldDB" id="A0A0K2TJQ0"/>
<organism evidence="1">
    <name type="scientific">Lepeophtheirus salmonis</name>
    <name type="common">Salmon louse</name>
    <name type="synonym">Caligus salmonis</name>
    <dbReference type="NCBI Taxonomy" id="72036"/>
    <lineage>
        <taxon>Eukaryota</taxon>
        <taxon>Metazoa</taxon>
        <taxon>Ecdysozoa</taxon>
        <taxon>Arthropoda</taxon>
        <taxon>Crustacea</taxon>
        <taxon>Multicrustacea</taxon>
        <taxon>Hexanauplia</taxon>
        <taxon>Copepoda</taxon>
        <taxon>Siphonostomatoida</taxon>
        <taxon>Caligidae</taxon>
        <taxon>Lepeophtheirus</taxon>
    </lineage>
</organism>
<sequence>QYINGVLSVIKFILKGFCRLLCRVYISKLISGLILTSQKFFHESFVRCPCYLLHYTYINNLHRPASWSFSSKRKLQLLNDSLGSWLHLKKLFTF</sequence>
<proteinExistence type="predicted"/>
<protein>
    <submittedName>
        <fullName evidence="1">Uncharacterized protein</fullName>
    </submittedName>
</protein>
<reference evidence="1" key="1">
    <citation type="submission" date="2014-05" db="EMBL/GenBank/DDBJ databases">
        <authorList>
            <person name="Chronopoulou M."/>
        </authorList>
    </citation>
    <scope>NUCLEOTIDE SEQUENCE</scope>
    <source>
        <tissue evidence="1">Whole organism</tissue>
    </source>
</reference>
<accession>A0A0K2TJQ0</accession>
<name>A0A0K2TJQ0_LEPSM</name>
<evidence type="ECO:0000313" key="1">
    <source>
        <dbReference type="EMBL" id="CDW26154.1"/>
    </source>
</evidence>
<dbReference type="EMBL" id="HACA01008793">
    <property type="protein sequence ID" value="CDW26154.1"/>
    <property type="molecule type" value="Transcribed_RNA"/>
</dbReference>
<feature type="non-terminal residue" evidence="1">
    <location>
        <position position="1"/>
    </location>
</feature>